<evidence type="ECO:0008006" key="3">
    <source>
        <dbReference type="Google" id="ProtNLM"/>
    </source>
</evidence>
<comment type="caution">
    <text evidence="1">The sequence shown here is derived from an EMBL/GenBank/DDBJ whole genome shotgun (WGS) entry which is preliminary data.</text>
</comment>
<organism evidence="1 2">
    <name type="scientific">Candidatus Kuenenbacteria bacterium GW2011_GWA2_42_15</name>
    <dbReference type="NCBI Taxonomy" id="1618677"/>
    <lineage>
        <taxon>Bacteria</taxon>
        <taxon>Candidatus Kueneniibacteriota</taxon>
    </lineage>
</organism>
<protein>
    <recommendedName>
        <fullName evidence="3">NERD domain-containing protein</fullName>
    </recommendedName>
</protein>
<evidence type="ECO:0000313" key="1">
    <source>
        <dbReference type="EMBL" id="KKS41171.1"/>
    </source>
</evidence>
<sequence length="65" mass="7737">MPDDAIFVIVNNTFFVLEMKSQTVGGSIDEKLQTCDFKIKQYRKLLSRLNVEVKYIYILDDWFKK</sequence>
<accession>A0A0G1B4A0</accession>
<proteinExistence type="predicted"/>
<gene>
    <name evidence="1" type="ORF">UV02_C0031G0001</name>
</gene>
<feature type="non-terminal residue" evidence="1">
    <location>
        <position position="65"/>
    </location>
</feature>
<dbReference type="EMBL" id="LCCW01000031">
    <property type="protein sequence ID" value="KKS41171.1"/>
    <property type="molecule type" value="Genomic_DNA"/>
</dbReference>
<dbReference type="Proteomes" id="UP000034516">
    <property type="component" value="Unassembled WGS sequence"/>
</dbReference>
<evidence type="ECO:0000313" key="2">
    <source>
        <dbReference type="Proteomes" id="UP000034516"/>
    </source>
</evidence>
<reference evidence="1 2" key="1">
    <citation type="journal article" date="2015" name="Nature">
        <title>rRNA introns, odd ribosomes, and small enigmatic genomes across a large radiation of phyla.</title>
        <authorList>
            <person name="Brown C.T."/>
            <person name="Hug L.A."/>
            <person name="Thomas B.C."/>
            <person name="Sharon I."/>
            <person name="Castelle C.J."/>
            <person name="Singh A."/>
            <person name="Wilkins M.J."/>
            <person name="Williams K.H."/>
            <person name="Banfield J.F."/>
        </authorList>
    </citation>
    <scope>NUCLEOTIDE SEQUENCE [LARGE SCALE GENOMIC DNA]</scope>
</reference>
<dbReference type="PATRIC" id="fig|1618677.3.peg.534"/>
<name>A0A0G1B4A0_9BACT</name>
<dbReference type="AlphaFoldDB" id="A0A0G1B4A0"/>